<feature type="non-terminal residue" evidence="4">
    <location>
        <position position="1"/>
    </location>
</feature>
<evidence type="ECO:0000256" key="3">
    <source>
        <dbReference type="ARBA" id="ARBA00022840"/>
    </source>
</evidence>
<evidence type="ECO:0000313" key="4">
    <source>
        <dbReference type="EMBL" id="CAG7818566.1"/>
    </source>
</evidence>
<evidence type="ECO:0000256" key="2">
    <source>
        <dbReference type="ARBA" id="ARBA00022741"/>
    </source>
</evidence>
<dbReference type="GO" id="GO:0140662">
    <property type="term" value="F:ATP-dependent protein folding chaperone"/>
    <property type="evidence" value="ECO:0007669"/>
    <property type="project" value="InterPro"/>
</dbReference>
<comment type="caution">
    <text evidence="4">The sequence shown here is derived from an EMBL/GenBank/DDBJ whole genome shotgun (WGS) entry which is preliminary data.</text>
</comment>
<dbReference type="Proteomes" id="UP000708208">
    <property type="component" value="Unassembled WGS sequence"/>
</dbReference>
<dbReference type="Pfam" id="PF00012">
    <property type="entry name" value="HSP70"/>
    <property type="match status" value="1"/>
</dbReference>
<dbReference type="InterPro" id="IPR018181">
    <property type="entry name" value="Heat_shock_70_CS"/>
</dbReference>
<dbReference type="OrthoDB" id="2401965at2759"/>
<dbReference type="AlphaFoldDB" id="A0A8J2KIA7"/>
<organism evidence="4 5">
    <name type="scientific">Allacma fusca</name>
    <dbReference type="NCBI Taxonomy" id="39272"/>
    <lineage>
        <taxon>Eukaryota</taxon>
        <taxon>Metazoa</taxon>
        <taxon>Ecdysozoa</taxon>
        <taxon>Arthropoda</taxon>
        <taxon>Hexapoda</taxon>
        <taxon>Collembola</taxon>
        <taxon>Symphypleona</taxon>
        <taxon>Sminthuridae</taxon>
        <taxon>Allacma</taxon>
    </lineage>
</organism>
<keyword evidence="5" id="KW-1185">Reference proteome</keyword>
<gene>
    <name evidence="4" type="ORF">AFUS01_LOCUS29063</name>
</gene>
<name>A0A8J2KIA7_9HEXA</name>
<dbReference type="PROSITE" id="PS01036">
    <property type="entry name" value="HSP70_3"/>
    <property type="match status" value="1"/>
</dbReference>
<comment type="similarity">
    <text evidence="1">Belongs to the heat shock protein 70 family.</text>
</comment>
<reference evidence="4" key="1">
    <citation type="submission" date="2021-06" db="EMBL/GenBank/DDBJ databases">
        <authorList>
            <person name="Hodson N. C."/>
            <person name="Mongue J. A."/>
            <person name="Jaron S. K."/>
        </authorList>
    </citation>
    <scope>NUCLEOTIDE SEQUENCE</scope>
</reference>
<dbReference type="FunFam" id="3.30.420.40:FF:000028">
    <property type="entry name" value="heat shock 70 kDa protein-like"/>
    <property type="match status" value="1"/>
</dbReference>
<dbReference type="PANTHER" id="PTHR19375">
    <property type="entry name" value="HEAT SHOCK PROTEIN 70KDA"/>
    <property type="match status" value="1"/>
</dbReference>
<evidence type="ECO:0000256" key="1">
    <source>
        <dbReference type="ARBA" id="ARBA00007381"/>
    </source>
</evidence>
<accession>A0A8J2KIA7</accession>
<dbReference type="EMBL" id="CAJVCH010424103">
    <property type="protein sequence ID" value="CAG7818566.1"/>
    <property type="molecule type" value="Genomic_DNA"/>
</dbReference>
<sequence>LAAEDGKIEIKLKKQILLPEQVLVNLVAHFKKRADEYFNDNAINVVVTVPAYFNRRQKVLTHEACNKAGLNVIRFISEPAAAAVAYGVHLQNQSGKRKGLIFDLGGGTFDVAILELENKKIKILATDGDPYLGGEDFDNSLIQHCVDTFKGKHGVDLMKVGSDAKRSIDLKRLKIECEKQKRFLSSAGKATISMDAVYGSELLVVTVTRDTFSKLIKPNVDKCMKVVDQILAKCQMKEADIDDVMLVGGSTRIPYVQERLSEKFGGKHLMKKIKQEEAVARGAAIVAYNIENKLDVIVQELDPRF</sequence>
<keyword evidence="2" id="KW-0547">Nucleotide-binding</keyword>
<evidence type="ECO:0008006" key="6">
    <source>
        <dbReference type="Google" id="ProtNLM"/>
    </source>
</evidence>
<protein>
    <recommendedName>
        <fullName evidence="6">Heat shock protein 70</fullName>
    </recommendedName>
</protein>
<dbReference type="GO" id="GO:0005524">
    <property type="term" value="F:ATP binding"/>
    <property type="evidence" value="ECO:0007669"/>
    <property type="project" value="UniProtKB-KW"/>
</dbReference>
<dbReference type="FunFam" id="3.90.640.10:FF:000003">
    <property type="entry name" value="Molecular chaperone DnaK"/>
    <property type="match status" value="1"/>
</dbReference>
<evidence type="ECO:0000313" key="5">
    <source>
        <dbReference type="Proteomes" id="UP000708208"/>
    </source>
</evidence>
<proteinExistence type="inferred from homology"/>
<keyword evidence="3" id="KW-0067">ATP-binding</keyword>
<dbReference type="InterPro" id="IPR013126">
    <property type="entry name" value="Hsp_70_fam"/>
</dbReference>